<dbReference type="GO" id="GO:0030891">
    <property type="term" value="C:VCB complex"/>
    <property type="evidence" value="ECO:0007669"/>
    <property type="project" value="TreeGrafter"/>
</dbReference>
<dbReference type="AlphaFoldDB" id="A0AAD3XSF6"/>
<accession>A0AAD3XSF6</accession>
<dbReference type="PANTHER" id="PTHR15160">
    <property type="entry name" value="VON HIPPEL-LINDAU PROTEIN"/>
    <property type="match status" value="1"/>
</dbReference>
<reference evidence="5" key="1">
    <citation type="submission" date="2023-05" db="EMBL/GenBank/DDBJ databases">
        <title>Nepenthes gracilis genome sequencing.</title>
        <authorList>
            <person name="Fukushima K."/>
        </authorList>
    </citation>
    <scope>NUCLEOTIDE SEQUENCE</scope>
    <source>
        <strain evidence="5">SING2019-196</strain>
    </source>
</reference>
<evidence type="ECO:0000256" key="2">
    <source>
        <dbReference type="ARBA" id="ARBA00022722"/>
    </source>
</evidence>
<comment type="similarity">
    <text evidence="1">Belongs to the bifunctional nuclease family.</text>
</comment>
<evidence type="ECO:0000256" key="3">
    <source>
        <dbReference type="ARBA" id="ARBA00025428"/>
    </source>
</evidence>
<dbReference type="GO" id="GO:0004518">
    <property type="term" value="F:nuclease activity"/>
    <property type="evidence" value="ECO:0007669"/>
    <property type="project" value="UniProtKB-UniRule"/>
</dbReference>
<keyword evidence="2" id="KW-0378">Hydrolase</keyword>
<dbReference type="Gene3D" id="3.10.690.10">
    <property type="entry name" value="Bifunctional nuclease domain"/>
    <property type="match status" value="1"/>
</dbReference>
<protein>
    <recommendedName>
        <fullName evidence="4">BFN domain-containing protein</fullName>
    </recommendedName>
</protein>
<dbReference type="GO" id="GO:0016567">
    <property type="term" value="P:protein ubiquitination"/>
    <property type="evidence" value="ECO:0007669"/>
    <property type="project" value="TreeGrafter"/>
</dbReference>
<dbReference type="SUPFAM" id="SSF103256">
    <property type="entry name" value="Hypothetical protein TM0160"/>
    <property type="match status" value="1"/>
</dbReference>
<keyword evidence="6" id="KW-1185">Reference proteome</keyword>
<evidence type="ECO:0000313" key="6">
    <source>
        <dbReference type="Proteomes" id="UP001279734"/>
    </source>
</evidence>
<dbReference type="Pfam" id="PF02577">
    <property type="entry name" value="BFN_dom"/>
    <property type="match status" value="1"/>
</dbReference>
<dbReference type="InterPro" id="IPR003729">
    <property type="entry name" value="Bi_nuclease_dom"/>
</dbReference>
<name>A0AAD3XSF6_NEPGR</name>
<gene>
    <name evidence="5" type="ORF">Nepgr_016765</name>
</gene>
<dbReference type="PROSITE" id="PS51658">
    <property type="entry name" value="BFN"/>
    <property type="match status" value="1"/>
</dbReference>
<dbReference type="PANTHER" id="PTHR15160:SF1">
    <property type="entry name" value="VON HIPPEL-LINDAU DISEASE TUMOR SUPPRESSOR"/>
    <property type="match status" value="1"/>
</dbReference>
<evidence type="ECO:0000256" key="1">
    <source>
        <dbReference type="ARBA" id="ARBA00009095"/>
    </source>
</evidence>
<dbReference type="EMBL" id="BSYO01000014">
    <property type="protein sequence ID" value="GMH14924.1"/>
    <property type="molecule type" value="Genomic_DNA"/>
</dbReference>
<evidence type="ECO:0000313" key="5">
    <source>
        <dbReference type="EMBL" id="GMH14924.1"/>
    </source>
</evidence>
<dbReference type="InterPro" id="IPR036104">
    <property type="entry name" value="BFN_sf"/>
</dbReference>
<proteinExistence type="inferred from homology"/>
<evidence type="ECO:0000259" key="4">
    <source>
        <dbReference type="PROSITE" id="PS51658"/>
    </source>
</evidence>
<comment type="function">
    <text evidence="3">Bifunctional nuclease with both RNase and DNase activities. Involved in basal defense response. Participates in abscisic acid-derived callose deposition following infection by a necrotrophic pathogen.</text>
</comment>
<sequence length="337" mass="38235">MLGAQLCNRTVSGITAHTFMDQVDVTHSNSFLNSLDCYYSCRFSLQSLILKTTFKPKAASCSSSSSKSLLISCEHFHGRFDPKSRHDHDHEYLEASLLISETIKHYHLRRQGFQKEVHWPFSGQFLPLSAQTGDPRAGISSLGMGFFRRFKSPTIFLKISCEGEFLMPIVVGEFAVEKLIESLQQDDGDCPNEYQFVRNLADKLGYEVKMVKITERVANTYFARVCFSKVGEKSSFSVDARPSDAINVARRCKAPIYVNKQIVLTDAIRISYGSGRLHNTRPIYDVSLDSAPESPDLLTEELDLVRNMNLAVERGKNRSLTRFLRTVGRLNLRWLTR</sequence>
<dbReference type="Proteomes" id="UP001279734">
    <property type="component" value="Unassembled WGS sequence"/>
</dbReference>
<feature type="domain" description="BFN" evidence="4">
    <location>
        <begin position="134"/>
        <end position="270"/>
    </location>
</feature>
<dbReference type="GO" id="GO:0005634">
    <property type="term" value="C:nucleus"/>
    <property type="evidence" value="ECO:0007669"/>
    <property type="project" value="TreeGrafter"/>
</dbReference>
<comment type="caution">
    <text evidence="5">The sequence shown here is derived from an EMBL/GenBank/DDBJ whole genome shotgun (WGS) entry which is preliminary data.</text>
</comment>
<organism evidence="5 6">
    <name type="scientific">Nepenthes gracilis</name>
    <name type="common">Slender pitcher plant</name>
    <dbReference type="NCBI Taxonomy" id="150966"/>
    <lineage>
        <taxon>Eukaryota</taxon>
        <taxon>Viridiplantae</taxon>
        <taxon>Streptophyta</taxon>
        <taxon>Embryophyta</taxon>
        <taxon>Tracheophyta</taxon>
        <taxon>Spermatophyta</taxon>
        <taxon>Magnoliopsida</taxon>
        <taxon>eudicotyledons</taxon>
        <taxon>Gunneridae</taxon>
        <taxon>Pentapetalae</taxon>
        <taxon>Caryophyllales</taxon>
        <taxon>Nepenthaceae</taxon>
        <taxon>Nepenthes</taxon>
    </lineage>
</organism>
<keyword evidence="2" id="KW-0540">Nuclease</keyword>